<dbReference type="GO" id="GO:0009279">
    <property type="term" value="C:cell outer membrane"/>
    <property type="evidence" value="ECO:0007669"/>
    <property type="project" value="UniProtKB-SubCell"/>
</dbReference>
<dbReference type="Pfam" id="PF07980">
    <property type="entry name" value="SusD_RagB"/>
    <property type="match status" value="1"/>
</dbReference>
<dbReference type="AlphaFoldDB" id="A0A1M4V5M0"/>
<dbReference type="Gene3D" id="1.25.40.390">
    <property type="match status" value="1"/>
</dbReference>
<dbReference type="EMBL" id="FQVD01000004">
    <property type="protein sequence ID" value="SHE64183.1"/>
    <property type="molecule type" value="Genomic_DNA"/>
</dbReference>
<keyword evidence="4" id="KW-0472">Membrane</keyword>
<dbReference type="InterPro" id="IPR033985">
    <property type="entry name" value="SusD-like_N"/>
</dbReference>
<evidence type="ECO:0000256" key="6">
    <source>
        <dbReference type="SAM" id="SignalP"/>
    </source>
</evidence>
<feature type="domain" description="SusD-like N-terminal" evidence="8">
    <location>
        <begin position="56"/>
        <end position="238"/>
    </location>
</feature>
<feature type="signal peptide" evidence="6">
    <location>
        <begin position="1"/>
        <end position="24"/>
    </location>
</feature>
<comment type="subcellular location">
    <subcellularLocation>
        <location evidence="1">Cell outer membrane</location>
    </subcellularLocation>
</comment>
<evidence type="ECO:0000256" key="1">
    <source>
        <dbReference type="ARBA" id="ARBA00004442"/>
    </source>
</evidence>
<reference evidence="9 10" key="1">
    <citation type="submission" date="2016-11" db="EMBL/GenBank/DDBJ databases">
        <authorList>
            <person name="Jaros S."/>
            <person name="Januszkiewicz K."/>
            <person name="Wedrychowicz H."/>
        </authorList>
    </citation>
    <scope>NUCLEOTIDE SEQUENCE [LARGE SCALE GENOMIC DNA]</scope>
    <source>
        <strain evidence="9 10">DSM 26883</strain>
    </source>
</reference>
<accession>A0A1M4V5M0</accession>
<dbReference type="InterPro" id="IPR011990">
    <property type="entry name" value="TPR-like_helical_dom_sf"/>
</dbReference>
<dbReference type="Pfam" id="PF14322">
    <property type="entry name" value="SusD-like_3"/>
    <property type="match status" value="1"/>
</dbReference>
<proteinExistence type="inferred from homology"/>
<name>A0A1M4V5M0_9BACE</name>
<evidence type="ECO:0000256" key="3">
    <source>
        <dbReference type="ARBA" id="ARBA00022729"/>
    </source>
</evidence>
<gene>
    <name evidence="9" type="ORF">SAMN05444349_10499</name>
</gene>
<feature type="domain" description="RagB/SusD" evidence="7">
    <location>
        <begin position="311"/>
        <end position="588"/>
    </location>
</feature>
<evidence type="ECO:0000256" key="5">
    <source>
        <dbReference type="ARBA" id="ARBA00023237"/>
    </source>
</evidence>
<dbReference type="SUPFAM" id="SSF48452">
    <property type="entry name" value="TPR-like"/>
    <property type="match status" value="1"/>
</dbReference>
<evidence type="ECO:0000259" key="7">
    <source>
        <dbReference type="Pfam" id="PF07980"/>
    </source>
</evidence>
<evidence type="ECO:0000313" key="9">
    <source>
        <dbReference type="EMBL" id="SHE64183.1"/>
    </source>
</evidence>
<feature type="chain" id="PRO_5009907835" evidence="6">
    <location>
        <begin position="25"/>
        <end position="588"/>
    </location>
</feature>
<evidence type="ECO:0000259" key="8">
    <source>
        <dbReference type="Pfam" id="PF14322"/>
    </source>
</evidence>
<keyword evidence="5" id="KW-0998">Cell outer membrane</keyword>
<dbReference type="Proteomes" id="UP000184436">
    <property type="component" value="Unassembled WGS sequence"/>
</dbReference>
<dbReference type="STRING" id="871325.SAMN05444349_10499"/>
<evidence type="ECO:0000256" key="4">
    <source>
        <dbReference type="ARBA" id="ARBA00023136"/>
    </source>
</evidence>
<evidence type="ECO:0000313" key="10">
    <source>
        <dbReference type="Proteomes" id="UP000184436"/>
    </source>
</evidence>
<comment type="similarity">
    <text evidence="2">Belongs to the SusD family.</text>
</comment>
<organism evidence="9 10">
    <name type="scientific">Bacteroides faecichinchillae</name>
    <dbReference type="NCBI Taxonomy" id="871325"/>
    <lineage>
        <taxon>Bacteria</taxon>
        <taxon>Pseudomonadati</taxon>
        <taxon>Bacteroidota</taxon>
        <taxon>Bacteroidia</taxon>
        <taxon>Bacteroidales</taxon>
        <taxon>Bacteroidaceae</taxon>
        <taxon>Bacteroides</taxon>
    </lineage>
</organism>
<dbReference type="PROSITE" id="PS51257">
    <property type="entry name" value="PROKAR_LIPOPROTEIN"/>
    <property type="match status" value="1"/>
</dbReference>
<keyword evidence="10" id="KW-1185">Reference proteome</keyword>
<dbReference type="InterPro" id="IPR012944">
    <property type="entry name" value="SusD_RagB_dom"/>
</dbReference>
<dbReference type="CDD" id="cd08977">
    <property type="entry name" value="SusD"/>
    <property type="match status" value="1"/>
</dbReference>
<protein>
    <submittedName>
        <fullName evidence="9">Starch-binding associating with outer membrane</fullName>
    </submittedName>
</protein>
<sequence>MFMIRNKFLALLGAGLLMTITSCSDGYEPKPVEFVSLDFVFSRTDSLGTNAVKFLSNIYAGLQNGHNRVGGDYLDAASDDAVSINISDPDVYKLQVGRYTAISRTSNMDWGVYYQGIRKVNILLDNIDVVPFMQTYVNAKGESHPLNVSMKAEARFLRACFYFELVKRYGGVPLMGDDIHVLGDDMELPRNTFEDCIRYIVDELDAIKDDLRTNPMPDFDQYSHAATREVCMAMKARVLLYAASPLFNERPIEPGNELIGYASYDRNRWKEAAKAAKEFIDEYGPEGKAVYGLNNDFRDVFLNFYNVTANPEVIFYRPGSENTSIENNNGPLGFSGNSLGKGRTLPTQNLVDAFPMKDGMFADQGSEYDKNKEDPYLNRDPRLDYTVLHHGSLWLRNKLDTSKGGANNPSGVAEYTKTSYYMCKFMGKFETEQDYSNKLHLWIMYRYAEILLNYAEAENESLDTPSSDVYDAIIALRKRAGIEAGKNNYGLKEVGEMTQDQMRELIHNERRIELAFEEHRYWDIRRWRSAENIFRNPLKGLEIKTTGGKTSFIGIDVLQTTFDVNRYFYPIPYSEVVKNDNMIQNPNW</sequence>
<keyword evidence="3 6" id="KW-0732">Signal</keyword>
<evidence type="ECO:0000256" key="2">
    <source>
        <dbReference type="ARBA" id="ARBA00006275"/>
    </source>
</evidence>